<keyword evidence="2" id="KW-1185">Reference proteome</keyword>
<dbReference type="EMBL" id="CAJJDN010000033">
    <property type="protein sequence ID" value="CAD8075334.1"/>
    <property type="molecule type" value="Genomic_DNA"/>
</dbReference>
<evidence type="ECO:0000313" key="2">
    <source>
        <dbReference type="Proteomes" id="UP000692954"/>
    </source>
</evidence>
<dbReference type="Proteomes" id="UP000692954">
    <property type="component" value="Unassembled WGS sequence"/>
</dbReference>
<reference evidence="1" key="1">
    <citation type="submission" date="2021-01" db="EMBL/GenBank/DDBJ databases">
        <authorList>
            <consortium name="Genoscope - CEA"/>
            <person name="William W."/>
        </authorList>
    </citation>
    <scope>NUCLEOTIDE SEQUENCE</scope>
</reference>
<sequence>MKQLYESEMNSIESRCNNQEKVKTRVKIETEFIEYREDQKEQIKYQEDNIISLIKLITIINRFIKTLRNSGFRLRDFKQTIGKNQNN</sequence>
<accession>A0A8S1MJR4</accession>
<protein>
    <submittedName>
        <fullName evidence="1">Uncharacterized protein</fullName>
    </submittedName>
</protein>
<organism evidence="1 2">
    <name type="scientific">Paramecium sonneborni</name>
    <dbReference type="NCBI Taxonomy" id="65129"/>
    <lineage>
        <taxon>Eukaryota</taxon>
        <taxon>Sar</taxon>
        <taxon>Alveolata</taxon>
        <taxon>Ciliophora</taxon>
        <taxon>Intramacronucleata</taxon>
        <taxon>Oligohymenophorea</taxon>
        <taxon>Peniculida</taxon>
        <taxon>Parameciidae</taxon>
        <taxon>Paramecium</taxon>
    </lineage>
</organism>
<proteinExistence type="predicted"/>
<evidence type="ECO:0000313" key="1">
    <source>
        <dbReference type="EMBL" id="CAD8075334.1"/>
    </source>
</evidence>
<comment type="caution">
    <text evidence="1">The sequence shown here is derived from an EMBL/GenBank/DDBJ whole genome shotgun (WGS) entry which is preliminary data.</text>
</comment>
<gene>
    <name evidence="1" type="ORF">PSON_ATCC_30995.1.T0330175</name>
</gene>
<dbReference type="AlphaFoldDB" id="A0A8S1MJR4"/>
<name>A0A8S1MJR4_9CILI</name>